<dbReference type="AlphaFoldDB" id="A0A146LTP5"/>
<organism evidence="1">
    <name type="scientific">Lygus hesperus</name>
    <name type="common">Western plant bug</name>
    <dbReference type="NCBI Taxonomy" id="30085"/>
    <lineage>
        <taxon>Eukaryota</taxon>
        <taxon>Metazoa</taxon>
        <taxon>Ecdysozoa</taxon>
        <taxon>Arthropoda</taxon>
        <taxon>Hexapoda</taxon>
        <taxon>Insecta</taxon>
        <taxon>Pterygota</taxon>
        <taxon>Neoptera</taxon>
        <taxon>Paraneoptera</taxon>
        <taxon>Hemiptera</taxon>
        <taxon>Heteroptera</taxon>
        <taxon>Panheteroptera</taxon>
        <taxon>Cimicomorpha</taxon>
        <taxon>Miridae</taxon>
        <taxon>Mirini</taxon>
        <taxon>Lygus</taxon>
    </lineage>
</organism>
<evidence type="ECO:0000313" key="1">
    <source>
        <dbReference type="EMBL" id="JAQ11094.1"/>
    </source>
</evidence>
<gene>
    <name evidence="1" type="ORF">g.64202</name>
</gene>
<dbReference type="EMBL" id="GDHC01007535">
    <property type="protein sequence ID" value="JAQ11094.1"/>
    <property type="molecule type" value="Transcribed_RNA"/>
</dbReference>
<sequence length="121" mass="13441">MVPCSRSVPGRFYKGIRAPSSSPRHLTLLLEPLTLRDTALTTAICVFTRTQCVTCERGLAHFSESTSAILLRKLSYSLCRDPSHETTRGVKEPLRSSAAVSYLRCFSFAAFCEIVDQAREP</sequence>
<name>A0A146LTP5_LYGHE</name>
<proteinExistence type="predicted"/>
<protein>
    <submittedName>
        <fullName evidence="1">Uncharacterized protein</fullName>
    </submittedName>
</protein>
<reference evidence="1" key="1">
    <citation type="journal article" date="2016" name="Gigascience">
        <title>De novo construction of an expanded transcriptome assembly for the western tarnished plant bug, Lygus hesperus.</title>
        <authorList>
            <person name="Tassone E.E."/>
            <person name="Geib S.M."/>
            <person name="Hall B."/>
            <person name="Fabrick J.A."/>
            <person name="Brent C.S."/>
            <person name="Hull J.J."/>
        </authorList>
    </citation>
    <scope>NUCLEOTIDE SEQUENCE</scope>
</reference>
<accession>A0A146LTP5</accession>